<gene>
    <name evidence="2" type="ORF">METZ01_LOCUS119769</name>
</gene>
<dbReference type="AlphaFoldDB" id="A0A381XQA0"/>
<feature type="domain" description="Metallo-beta-lactamase" evidence="1">
    <location>
        <begin position="23"/>
        <end position="180"/>
    </location>
</feature>
<proteinExistence type="predicted"/>
<protein>
    <recommendedName>
        <fullName evidence="1">Metallo-beta-lactamase domain-containing protein</fullName>
    </recommendedName>
</protein>
<dbReference type="InterPro" id="IPR001279">
    <property type="entry name" value="Metallo-B-lactamas"/>
</dbReference>
<dbReference type="SMART" id="SM00849">
    <property type="entry name" value="Lactamase_B"/>
    <property type="match status" value="1"/>
</dbReference>
<dbReference type="EMBL" id="UINC01015988">
    <property type="protein sequence ID" value="SVA66915.1"/>
    <property type="molecule type" value="Genomic_DNA"/>
</dbReference>
<dbReference type="InterPro" id="IPR036866">
    <property type="entry name" value="RibonucZ/Hydroxyglut_hydro"/>
</dbReference>
<accession>A0A381XQA0</accession>
<name>A0A381XQA0_9ZZZZ</name>
<dbReference type="Gene3D" id="3.60.15.10">
    <property type="entry name" value="Ribonuclease Z/Hydroxyacylglutathione hydrolase-like"/>
    <property type="match status" value="1"/>
</dbReference>
<evidence type="ECO:0000313" key="2">
    <source>
        <dbReference type="EMBL" id="SVA66915.1"/>
    </source>
</evidence>
<evidence type="ECO:0000259" key="1">
    <source>
        <dbReference type="SMART" id="SM00849"/>
    </source>
</evidence>
<dbReference type="SUPFAM" id="SSF56281">
    <property type="entry name" value="Metallo-hydrolase/oxidoreductase"/>
    <property type="match status" value="1"/>
</dbReference>
<dbReference type="Pfam" id="PF14597">
    <property type="entry name" value="Lactamase_B_5"/>
    <property type="match status" value="1"/>
</dbReference>
<organism evidence="2">
    <name type="scientific">marine metagenome</name>
    <dbReference type="NCBI Taxonomy" id="408172"/>
    <lineage>
        <taxon>unclassified sequences</taxon>
        <taxon>metagenomes</taxon>
        <taxon>ecological metagenomes</taxon>
    </lineage>
</organism>
<sequence>MKKLHRSDLFGWSVFDEERNIDFNGTLWVRPQGNVLIDPLPLIEHDKKQLESLGGAAHVIITNSDHIRGAAKILSLTGAKCWGPLAEKEHFPLDCDGWLQDGDEPISGIEVFSFNGSKTPGELAILIDETTLITGDLIRAHEGGCLCIIPDAKLKNRELAVESIKRMASIKNIQAVIPGDGWPVFNQGHEALLELAGKL</sequence>
<reference evidence="2" key="1">
    <citation type="submission" date="2018-05" db="EMBL/GenBank/DDBJ databases">
        <authorList>
            <person name="Lanie J.A."/>
            <person name="Ng W.-L."/>
            <person name="Kazmierczak K.M."/>
            <person name="Andrzejewski T.M."/>
            <person name="Davidsen T.M."/>
            <person name="Wayne K.J."/>
            <person name="Tettelin H."/>
            <person name="Glass J.I."/>
            <person name="Rusch D."/>
            <person name="Podicherti R."/>
            <person name="Tsui H.-C.T."/>
            <person name="Winkler M.E."/>
        </authorList>
    </citation>
    <scope>NUCLEOTIDE SEQUENCE</scope>
</reference>